<dbReference type="Gene3D" id="3.40.50.2300">
    <property type="match status" value="1"/>
</dbReference>
<dbReference type="STRING" id="1118060.GCA_000311845_00477"/>
<proteinExistence type="predicted"/>
<evidence type="ECO:0000313" key="10">
    <source>
        <dbReference type="Proteomes" id="UP000196560"/>
    </source>
</evidence>
<organism evidence="9 10">
    <name type="scientific">Enorma massiliensis</name>
    <dbReference type="NCBI Taxonomy" id="1472761"/>
    <lineage>
        <taxon>Bacteria</taxon>
        <taxon>Bacillati</taxon>
        <taxon>Actinomycetota</taxon>
        <taxon>Coriobacteriia</taxon>
        <taxon>Coriobacteriales</taxon>
        <taxon>Coriobacteriaceae</taxon>
        <taxon>Enorma</taxon>
    </lineage>
</organism>
<dbReference type="GO" id="GO:0016301">
    <property type="term" value="F:kinase activity"/>
    <property type="evidence" value="ECO:0007669"/>
    <property type="project" value="UniProtKB-KW"/>
</dbReference>
<evidence type="ECO:0000256" key="2">
    <source>
        <dbReference type="ARBA" id="ARBA00022553"/>
    </source>
</evidence>
<dbReference type="InterPro" id="IPR013012">
    <property type="entry name" value="PTS_EIIB_3"/>
</dbReference>
<evidence type="ECO:0000256" key="5">
    <source>
        <dbReference type="ARBA" id="ARBA00022683"/>
    </source>
</evidence>
<keyword evidence="10" id="KW-1185">Reference proteome</keyword>
<dbReference type="EMBL" id="NFHO01000009">
    <property type="protein sequence ID" value="OUN42118.1"/>
    <property type="molecule type" value="Genomic_DNA"/>
</dbReference>
<keyword evidence="3 9" id="KW-0762">Sugar transport</keyword>
<dbReference type="InterPro" id="IPR003501">
    <property type="entry name" value="PTS_EIIB_2/3"/>
</dbReference>
<evidence type="ECO:0000259" key="8">
    <source>
        <dbReference type="PROSITE" id="PS51100"/>
    </source>
</evidence>
<dbReference type="Pfam" id="PF02302">
    <property type="entry name" value="PTS_IIB"/>
    <property type="match status" value="1"/>
</dbReference>
<dbReference type="Proteomes" id="UP000196560">
    <property type="component" value="Unassembled WGS sequence"/>
</dbReference>
<evidence type="ECO:0000256" key="1">
    <source>
        <dbReference type="ARBA" id="ARBA00022448"/>
    </source>
</evidence>
<evidence type="ECO:0000256" key="6">
    <source>
        <dbReference type="ARBA" id="ARBA00022777"/>
    </source>
</evidence>
<evidence type="ECO:0000313" key="9">
    <source>
        <dbReference type="EMBL" id="OUN42118.1"/>
    </source>
</evidence>
<keyword evidence="2" id="KW-0597">Phosphoprotein</keyword>
<dbReference type="PANTHER" id="PTHR34581">
    <property type="entry name" value="PTS SYSTEM N,N'-DIACETYLCHITOBIOSE-SPECIFIC EIIB COMPONENT"/>
    <property type="match status" value="1"/>
</dbReference>
<name>A0A1Y3U4H5_9ACTN</name>
<dbReference type="InterPro" id="IPR051819">
    <property type="entry name" value="PTS_sugar-specific_EIIB"/>
</dbReference>
<dbReference type="CDD" id="cd05564">
    <property type="entry name" value="PTS_IIB_chitobiose_lichenan"/>
    <property type="match status" value="1"/>
</dbReference>
<sequence>MRKVMLVCNAGMSTGIMAKKIEEASEGTLEVAAYGEAEFEDHLEGVEMILVGPQIRYLVPNIQAKVSCPVDSIAPQHYGVMNGKAVYQQIIDRIGA</sequence>
<reference evidence="10" key="1">
    <citation type="submission" date="2017-04" db="EMBL/GenBank/DDBJ databases">
        <title>Function of individual gut microbiota members based on whole genome sequencing of pure cultures obtained from chicken caecum.</title>
        <authorList>
            <person name="Medvecky M."/>
            <person name="Cejkova D."/>
            <person name="Polansky O."/>
            <person name="Karasova D."/>
            <person name="Kubasova T."/>
            <person name="Cizek A."/>
            <person name="Rychlik I."/>
        </authorList>
    </citation>
    <scope>NUCLEOTIDE SEQUENCE [LARGE SCALE GENOMIC DNA]</scope>
    <source>
        <strain evidence="10">An70</strain>
    </source>
</reference>
<dbReference type="InterPro" id="IPR036095">
    <property type="entry name" value="PTS_EIIB-like_sf"/>
</dbReference>
<feature type="domain" description="PTS EIIB type-3" evidence="8">
    <location>
        <begin position="1"/>
        <end position="96"/>
    </location>
</feature>
<keyword evidence="4" id="KW-0808">Transferase</keyword>
<feature type="modified residue" description="Phosphocysteine; by EIIA" evidence="7">
    <location>
        <position position="8"/>
    </location>
</feature>
<protein>
    <submittedName>
        <fullName evidence="9">PTS sugar transporter subunit IIB</fullName>
    </submittedName>
</protein>
<gene>
    <name evidence="9" type="ORF">B5G21_08285</name>
</gene>
<dbReference type="AlphaFoldDB" id="A0A1Y3U4H5"/>
<evidence type="ECO:0000256" key="4">
    <source>
        <dbReference type="ARBA" id="ARBA00022679"/>
    </source>
</evidence>
<dbReference type="GO" id="GO:0008982">
    <property type="term" value="F:protein-N(PI)-phosphohistidine-sugar phosphotransferase activity"/>
    <property type="evidence" value="ECO:0007669"/>
    <property type="project" value="InterPro"/>
</dbReference>
<dbReference type="PROSITE" id="PS51100">
    <property type="entry name" value="PTS_EIIB_TYPE_3"/>
    <property type="match status" value="1"/>
</dbReference>
<keyword evidence="6" id="KW-0418">Kinase</keyword>
<dbReference type="RefSeq" id="WP_019127794.1">
    <property type="nucleotide sequence ID" value="NZ_DBEYNO010000057.1"/>
</dbReference>
<accession>A0A1Y3U4H5</accession>
<dbReference type="SUPFAM" id="SSF52794">
    <property type="entry name" value="PTS system IIB component-like"/>
    <property type="match status" value="1"/>
</dbReference>
<comment type="caution">
    <text evidence="9">The sequence shown here is derived from an EMBL/GenBank/DDBJ whole genome shotgun (WGS) entry which is preliminary data.</text>
</comment>
<dbReference type="eggNOG" id="COG1440">
    <property type="taxonomic scope" value="Bacteria"/>
</dbReference>
<dbReference type="GeneID" id="98652764"/>
<dbReference type="PANTHER" id="PTHR34581:SF2">
    <property type="entry name" value="PTS SYSTEM N,N'-DIACETYLCHITOBIOSE-SPECIFIC EIIB COMPONENT"/>
    <property type="match status" value="1"/>
</dbReference>
<evidence type="ECO:0000256" key="3">
    <source>
        <dbReference type="ARBA" id="ARBA00022597"/>
    </source>
</evidence>
<keyword evidence="1" id="KW-0813">Transport</keyword>
<dbReference type="GO" id="GO:0009401">
    <property type="term" value="P:phosphoenolpyruvate-dependent sugar phosphotransferase system"/>
    <property type="evidence" value="ECO:0007669"/>
    <property type="project" value="UniProtKB-KW"/>
</dbReference>
<keyword evidence="5" id="KW-0598">Phosphotransferase system</keyword>
<evidence type="ECO:0000256" key="7">
    <source>
        <dbReference type="PROSITE-ProRule" id="PRU00423"/>
    </source>
</evidence>